<sequence>MDDGRAHRDTPGDLLPAVSRRLRREVRGALEPLGMTPHHARALSVIERDGPMRLRDLAGTLRIAPRSVTDVVDHLQDASLLTRSPDPGDRRATVITVTAEGRSMSRRLERARRAAADAVFADLSDSDRAELTRILHLLLD</sequence>
<reference evidence="2 3" key="1">
    <citation type="submission" date="2020-07" db="EMBL/GenBank/DDBJ databases">
        <title>Sequencing the genomes of 1000 actinobacteria strains.</title>
        <authorList>
            <person name="Klenk H.-P."/>
        </authorList>
    </citation>
    <scope>NUCLEOTIDE SEQUENCE [LARGE SCALE GENOMIC DNA]</scope>
    <source>
        <strain evidence="2 3">DSM 24723</strain>
    </source>
</reference>
<dbReference type="InterPro" id="IPR000835">
    <property type="entry name" value="HTH_MarR-typ"/>
</dbReference>
<dbReference type="Gene3D" id="1.10.10.10">
    <property type="entry name" value="Winged helix-like DNA-binding domain superfamily/Winged helix DNA-binding domain"/>
    <property type="match status" value="1"/>
</dbReference>
<feature type="domain" description="HTH marR-type" evidence="1">
    <location>
        <begin position="8"/>
        <end position="140"/>
    </location>
</feature>
<dbReference type="Proteomes" id="UP000592181">
    <property type="component" value="Unassembled WGS sequence"/>
</dbReference>
<dbReference type="PANTHER" id="PTHR33164:SF43">
    <property type="entry name" value="HTH-TYPE TRANSCRIPTIONAL REPRESSOR YETL"/>
    <property type="match status" value="1"/>
</dbReference>
<evidence type="ECO:0000313" key="2">
    <source>
        <dbReference type="EMBL" id="NYG37787.1"/>
    </source>
</evidence>
<keyword evidence="3" id="KW-1185">Reference proteome</keyword>
<evidence type="ECO:0000259" key="1">
    <source>
        <dbReference type="PROSITE" id="PS50995"/>
    </source>
</evidence>
<dbReference type="PRINTS" id="PR00598">
    <property type="entry name" value="HTHMARR"/>
</dbReference>
<keyword evidence="2" id="KW-0238">DNA-binding</keyword>
<dbReference type="Pfam" id="PF01047">
    <property type="entry name" value="MarR"/>
    <property type="match status" value="1"/>
</dbReference>
<dbReference type="SUPFAM" id="SSF46785">
    <property type="entry name" value="Winged helix' DNA-binding domain"/>
    <property type="match status" value="1"/>
</dbReference>
<dbReference type="GO" id="GO:0006950">
    <property type="term" value="P:response to stress"/>
    <property type="evidence" value="ECO:0007669"/>
    <property type="project" value="TreeGrafter"/>
</dbReference>
<dbReference type="GO" id="GO:0003700">
    <property type="term" value="F:DNA-binding transcription factor activity"/>
    <property type="evidence" value="ECO:0007669"/>
    <property type="project" value="InterPro"/>
</dbReference>
<dbReference type="PROSITE" id="PS50995">
    <property type="entry name" value="HTH_MARR_2"/>
    <property type="match status" value="1"/>
</dbReference>
<dbReference type="InterPro" id="IPR036388">
    <property type="entry name" value="WH-like_DNA-bd_sf"/>
</dbReference>
<dbReference type="RefSeq" id="WP_179463098.1">
    <property type="nucleotide sequence ID" value="NZ_JACBZX010000001.1"/>
</dbReference>
<protein>
    <submittedName>
        <fullName evidence="2">DNA-binding MarR family transcriptional regulator</fullName>
    </submittedName>
</protein>
<accession>A0A852X5S7</accession>
<gene>
    <name evidence="2" type="ORF">BJY28_002256</name>
</gene>
<dbReference type="GO" id="GO:0003677">
    <property type="term" value="F:DNA binding"/>
    <property type="evidence" value="ECO:0007669"/>
    <property type="project" value="UniProtKB-KW"/>
</dbReference>
<dbReference type="InterPro" id="IPR039422">
    <property type="entry name" value="MarR/SlyA-like"/>
</dbReference>
<dbReference type="InterPro" id="IPR036390">
    <property type="entry name" value="WH_DNA-bd_sf"/>
</dbReference>
<organism evidence="2 3">
    <name type="scientific">Janibacter alkaliphilus</name>
    <dbReference type="NCBI Taxonomy" id="1069963"/>
    <lineage>
        <taxon>Bacteria</taxon>
        <taxon>Bacillati</taxon>
        <taxon>Actinomycetota</taxon>
        <taxon>Actinomycetes</taxon>
        <taxon>Micrococcales</taxon>
        <taxon>Intrasporangiaceae</taxon>
        <taxon>Janibacter</taxon>
    </lineage>
</organism>
<dbReference type="EMBL" id="JACBZX010000001">
    <property type="protein sequence ID" value="NYG37787.1"/>
    <property type="molecule type" value="Genomic_DNA"/>
</dbReference>
<proteinExistence type="predicted"/>
<dbReference type="SMART" id="SM00347">
    <property type="entry name" value="HTH_MARR"/>
    <property type="match status" value="1"/>
</dbReference>
<dbReference type="AlphaFoldDB" id="A0A852X5S7"/>
<name>A0A852X5S7_9MICO</name>
<dbReference type="PANTHER" id="PTHR33164">
    <property type="entry name" value="TRANSCRIPTIONAL REGULATOR, MARR FAMILY"/>
    <property type="match status" value="1"/>
</dbReference>
<evidence type="ECO:0000313" key="3">
    <source>
        <dbReference type="Proteomes" id="UP000592181"/>
    </source>
</evidence>
<comment type="caution">
    <text evidence="2">The sequence shown here is derived from an EMBL/GenBank/DDBJ whole genome shotgun (WGS) entry which is preliminary data.</text>
</comment>